<keyword evidence="1" id="KW-0472">Membrane</keyword>
<comment type="caution">
    <text evidence="2">The sequence shown here is derived from an EMBL/GenBank/DDBJ whole genome shotgun (WGS) entry which is preliminary data.</text>
</comment>
<keyword evidence="3" id="KW-1185">Reference proteome</keyword>
<evidence type="ECO:0000313" key="2">
    <source>
        <dbReference type="EMBL" id="RVD93250.1"/>
    </source>
</evidence>
<reference evidence="2 3" key="1">
    <citation type="submission" date="2018-10" db="EMBL/GenBank/DDBJ databases">
        <title>Draft genome sequence of the microsporidian Tubulinosema ratisbonensis.</title>
        <authorList>
            <person name="Polonais V."/>
            <person name="Peyretaillade E."/>
            <person name="Niehus S."/>
            <person name="Wawrzyniak I."/>
            <person name="Franchet A."/>
            <person name="Gaspin C."/>
            <person name="Reichstadt M."/>
            <person name="Belser C."/>
            <person name="Labadie K."/>
            <person name="Delbac F."/>
            <person name="Ferrandon D."/>
        </authorList>
    </citation>
    <scope>NUCLEOTIDE SEQUENCE [LARGE SCALE GENOMIC DNA]</scope>
    <source>
        <strain evidence="2 3">Franzen</strain>
    </source>
</reference>
<gene>
    <name evidence="2" type="ORF">TUBRATIS_002260</name>
</gene>
<dbReference type="EMBL" id="RCSS01000062">
    <property type="protein sequence ID" value="RVD93250.1"/>
    <property type="molecule type" value="Genomic_DNA"/>
</dbReference>
<evidence type="ECO:0000256" key="1">
    <source>
        <dbReference type="SAM" id="Phobius"/>
    </source>
</evidence>
<organism evidence="2 3">
    <name type="scientific">Tubulinosema ratisbonensis</name>
    <dbReference type="NCBI Taxonomy" id="291195"/>
    <lineage>
        <taxon>Eukaryota</taxon>
        <taxon>Fungi</taxon>
        <taxon>Fungi incertae sedis</taxon>
        <taxon>Microsporidia</taxon>
        <taxon>Tubulinosematoidea</taxon>
        <taxon>Tubulinosematidae</taxon>
        <taxon>Tubulinosema</taxon>
    </lineage>
</organism>
<accession>A0A437APZ3</accession>
<dbReference type="OrthoDB" id="2196460at2759"/>
<protein>
    <submittedName>
        <fullName evidence="2">Uncharacterized protein</fullName>
    </submittedName>
</protein>
<feature type="transmembrane region" description="Helical" evidence="1">
    <location>
        <begin position="7"/>
        <end position="23"/>
    </location>
</feature>
<keyword evidence="1" id="KW-0812">Transmembrane</keyword>
<feature type="transmembrane region" description="Helical" evidence="1">
    <location>
        <begin position="87"/>
        <end position="106"/>
    </location>
</feature>
<evidence type="ECO:0000313" key="3">
    <source>
        <dbReference type="Proteomes" id="UP000282876"/>
    </source>
</evidence>
<dbReference type="VEuPathDB" id="MicrosporidiaDB:TUBRATIS_002260"/>
<keyword evidence="1" id="KW-1133">Transmembrane helix</keyword>
<dbReference type="AlphaFoldDB" id="A0A437APZ3"/>
<feature type="transmembrane region" description="Helical" evidence="1">
    <location>
        <begin position="29"/>
        <end position="51"/>
    </location>
</feature>
<name>A0A437APZ3_9MICR</name>
<dbReference type="Proteomes" id="UP000282876">
    <property type="component" value="Unassembled WGS sequence"/>
</dbReference>
<sequence length="175" mass="20697">MKENTILIIKTITNIITFIILLIKKKPSLIYKIILTLTSLINPTLLGIRYYKLEIKHNSKHLKKIYFISFFIELFLLILYYTLNKIILGLINVILILIMNIIFFYHRKKKINKPKKIVDFDLAKCISQCIQNGKLILYSGEIVFVLDKFEDKIHIRKSNGEEYVVDSVYLVDYHN</sequence>
<proteinExistence type="predicted"/>
<feature type="transmembrane region" description="Helical" evidence="1">
    <location>
        <begin position="63"/>
        <end position="81"/>
    </location>
</feature>